<dbReference type="PANTHER" id="PTHR43752:SF2">
    <property type="entry name" value="BNR_ASP-BOX REPEAT FAMILY PROTEIN"/>
    <property type="match status" value="1"/>
</dbReference>
<proteinExistence type="predicted"/>
<protein>
    <submittedName>
        <fullName evidence="1">Uncharacterized protein</fullName>
    </submittedName>
</protein>
<dbReference type="InterPro" id="IPR036278">
    <property type="entry name" value="Sialidase_sf"/>
</dbReference>
<accession>A0A221VWG1</accession>
<organism evidence="1 2">
    <name type="scientific">Actinoalloteichus hoggarensis</name>
    <dbReference type="NCBI Taxonomy" id="1470176"/>
    <lineage>
        <taxon>Bacteria</taxon>
        <taxon>Bacillati</taxon>
        <taxon>Actinomycetota</taxon>
        <taxon>Actinomycetes</taxon>
        <taxon>Pseudonocardiales</taxon>
        <taxon>Pseudonocardiaceae</taxon>
        <taxon>Actinoalloteichus</taxon>
    </lineage>
</organism>
<dbReference type="EMBL" id="CP022521">
    <property type="protein sequence ID" value="ASO17855.1"/>
    <property type="molecule type" value="Genomic_DNA"/>
</dbReference>
<dbReference type="CDD" id="cd15482">
    <property type="entry name" value="Sialidase_non-viral"/>
    <property type="match status" value="1"/>
</dbReference>
<dbReference type="PANTHER" id="PTHR43752">
    <property type="entry name" value="BNR/ASP-BOX REPEAT FAMILY PROTEIN"/>
    <property type="match status" value="1"/>
</dbReference>
<dbReference type="AlphaFoldDB" id="A0A221VWG1"/>
<dbReference type="Proteomes" id="UP000204221">
    <property type="component" value="Chromosome"/>
</dbReference>
<evidence type="ECO:0000313" key="1">
    <source>
        <dbReference type="EMBL" id="ASO17855.1"/>
    </source>
</evidence>
<name>A0A221VWG1_9PSEU</name>
<dbReference type="SUPFAM" id="SSF50939">
    <property type="entry name" value="Sialidases"/>
    <property type="match status" value="1"/>
</dbReference>
<reference evidence="1 2" key="1">
    <citation type="submission" date="2017-07" db="EMBL/GenBank/DDBJ databases">
        <title>Complete genome sequence of Actinoalloteichus hoggarensis DSM 45943, type strain of Actinoalloteichus hoggarensis.</title>
        <authorList>
            <person name="Ruckert C."/>
            <person name="Nouioui I."/>
            <person name="Willmese J."/>
            <person name="van Wezel G."/>
            <person name="Klenk H.-P."/>
            <person name="Kalinowski J."/>
            <person name="Zotchev S.B."/>
        </authorList>
    </citation>
    <scope>NUCLEOTIDE SEQUENCE [LARGE SCALE GENOMIC DNA]</scope>
    <source>
        <strain evidence="1 2">DSM 45943</strain>
    </source>
</reference>
<dbReference type="OrthoDB" id="41724at2"/>
<keyword evidence="2" id="KW-1185">Reference proteome</keyword>
<sequence>MSVLRETGRGLAEASLVAPVAQSHAANLAVLPDGDLGCVWFGGTQEGVHDIRIWFARLGPNATTWSDPVALTDDPERSEQNPLLFHAPDDSLWLFWTAQHAGRQDTAEVRVRRSVDSGRSWDEPRVLLPADERGGVFIRQPVQVTAEGTWLLPTFSCRIPATGTWSGGEDTSAVYASDDGGTSWTRHDVPGSRGAVHMNVLPAQDGYVALYRSRFADAIHASGSSDGVRWSEPVATDLPNNNSSVQATRLRDGRLALVYNASSAAEASHRRAGLYDEVDEHGALAGRERPAVAVEPGGVADRREAFWGAPRAPIALATSSDDGRTWRRHPDLAQGEGTCLTNNSRDGLNRELSYPSIVEDPQGRVHVAYTHHRSSIRHVRIEPDWPGWQEAR</sequence>
<dbReference type="KEGG" id="ahg:AHOG_00930"/>
<dbReference type="Pfam" id="PF13088">
    <property type="entry name" value="BNR_2"/>
    <property type="match status" value="1"/>
</dbReference>
<dbReference type="RefSeq" id="WP_093939672.1">
    <property type="nucleotide sequence ID" value="NZ_CP022521.1"/>
</dbReference>
<gene>
    <name evidence="1" type="ORF">AHOG_00930</name>
</gene>
<dbReference type="InterPro" id="IPR011040">
    <property type="entry name" value="Sialidase"/>
</dbReference>
<evidence type="ECO:0000313" key="2">
    <source>
        <dbReference type="Proteomes" id="UP000204221"/>
    </source>
</evidence>
<dbReference type="Gene3D" id="2.120.10.10">
    <property type="match status" value="1"/>
</dbReference>